<comment type="caution">
    <text evidence="2">The sequence shown here is derived from an EMBL/GenBank/DDBJ whole genome shotgun (WGS) entry which is preliminary data.</text>
</comment>
<protein>
    <recommendedName>
        <fullName evidence="1">Plasmid pRiA4b Orf3-like domain-containing protein</fullName>
    </recommendedName>
</protein>
<evidence type="ECO:0000259" key="1">
    <source>
        <dbReference type="Pfam" id="PF07929"/>
    </source>
</evidence>
<dbReference type="InterPro" id="IPR012912">
    <property type="entry name" value="Plasmid_pRiA4b_Orf3-like"/>
</dbReference>
<feature type="domain" description="Plasmid pRiA4b Orf3-like" evidence="1">
    <location>
        <begin position="23"/>
        <end position="142"/>
    </location>
</feature>
<dbReference type="Proteomes" id="UP000261166">
    <property type="component" value="Unassembled WGS sequence"/>
</dbReference>
<dbReference type="InterPro" id="IPR024047">
    <property type="entry name" value="MM3350-like_sf"/>
</dbReference>
<dbReference type="Pfam" id="PF07929">
    <property type="entry name" value="PRiA4_ORF3"/>
    <property type="match status" value="1"/>
</dbReference>
<name>A0A3E3IA24_9FIRM</name>
<dbReference type="AlphaFoldDB" id="A0A3E3IA24"/>
<organism evidence="2 3">
    <name type="scientific">Eisenbergiella massiliensis</name>
    <dbReference type="NCBI Taxonomy" id="1720294"/>
    <lineage>
        <taxon>Bacteria</taxon>
        <taxon>Bacillati</taxon>
        <taxon>Bacillota</taxon>
        <taxon>Clostridia</taxon>
        <taxon>Lachnospirales</taxon>
        <taxon>Lachnospiraceae</taxon>
        <taxon>Eisenbergiella</taxon>
    </lineage>
</organism>
<reference evidence="2 3" key="1">
    <citation type="submission" date="2018-08" db="EMBL/GenBank/DDBJ databases">
        <title>A genome reference for cultivated species of the human gut microbiota.</title>
        <authorList>
            <person name="Zou Y."/>
            <person name="Xue W."/>
            <person name="Luo G."/>
        </authorList>
    </citation>
    <scope>NUCLEOTIDE SEQUENCE [LARGE SCALE GENOMIC DNA]</scope>
    <source>
        <strain evidence="2 3">AF26-4BH</strain>
    </source>
</reference>
<proteinExistence type="predicted"/>
<dbReference type="SUPFAM" id="SSF159941">
    <property type="entry name" value="MM3350-like"/>
    <property type="match status" value="1"/>
</dbReference>
<evidence type="ECO:0000313" key="3">
    <source>
        <dbReference type="Proteomes" id="UP000261166"/>
    </source>
</evidence>
<dbReference type="OrthoDB" id="9801392at2"/>
<evidence type="ECO:0000313" key="2">
    <source>
        <dbReference type="EMBL" id="RGE63925.1"/>
    </source>
</evidence>
<dbReference type="Gene3D" id="3.10.290.30">
    <property type="entry name" value="MM3350-like"/>
    <property type="match status" value="1"/>
</dbReference>
<accession>A0A3E3IA24</accession>
<sequence>MMKVCNNGKMHREEKSMGETKAYTFKVKPQEDSNIYRLIQIDSGKTLDDLHSAILRAFDFTAEHLYMFSRNRKPYDKDGYYSPYDEEGRRADQETLSGLGWKLKETWLYLYDFGDDWMFDVTLVKMEDTEKKARTRQLEGKGVLEQYPAYEEDGWDEEDDWEDAPEDFAEEAEDAPFEDNILRDFFLGEDWDEEDDLDIMSPVEVLPTNKTMEKLLKQKSKEELEALMGRMGIALPPVPKGKRKVPVYAAALAEELNKDMEPLLGLLTGESMEFLVRLTEGKKVTLADCLGMLGELDVYFACGLADLEDFDEGVIRLTPEAGKCAEICSQKDRRQQIEVIVKLESNMKRFLNMYGVMEAEKLLPLLNSYTGCSMEMEEFYDKVLVPNACWDNITVLKMEEDEIIYVSILEEEDAEWVLSQRAEFDEIKDYREFTTQERKALEQGGIISLIPSMKELMDYLLDVKEVEEEECMFLVSELLHEGMLGVDIENFIAECGDMLRDNDIRMTHRFREMVEAVLEECPSAVLKGYSMKEYGKMMEE</sequence>
<gene>
    <name evidence="2" type="ORF">DWY69_27360</name>
</gene>
<dbReference type="EMBL" id="QVLU01000040">
    <property type="protein sequence ID" value="RGE63925.1"/>
    <property type="molecule type" value="Genomic_DNA"/>
</dbReference>